<accession>A0ABX9KCM8</accession>
<evidence type="ECO:0008006" key="3">
    <source>
        <dbReference type="Google" id="ProtNLM"/>
    </source>
</evidence>
<reference evidence="1 2" key="1">
    <citation type="submission" date="2018-08" db="EMBL/GenBank/DDBJ databases">
        <title>Draft genome sequence of Psychrilyobacter sp. strain SD5 isolated from Black Sea water.</title>
        <authorList>
            <person name="Yadav S."/>
            <person name="Villanueva L."/>
            <person name="Damste J.S.S."/>
        </authorList>
    </citation>
    <scope>NUCLEOTIDE SEQUENCE [LARGE SCALE GENOMIC DNA]</scope>
    <source>
        <strain evidence="1 2">SD5</strain>
    </source>
</reference>
<evidence type="ECO:0000313" key="2">
    <source>
        <dbReference type="Proteomes" id="UP000263486"/>
    </source>
</evidence>
<name>A0ABX9KCM8_9FUSO</name>
<sequence length="79" mass="9389">MSKSLDKFHNELNKLEELLLPLYSDHAELFEYLDSINSSRDVHEKMASIKKIQKYCESQSNVIDRDILNRIDHLKDLLR</sequence>
<dbReference type="Proteomes" id="UP000263486">
    <property type="component" value="Unassembled WGS sequence"/>
</dbReference>
<keyword evidence="2" id="KW-1185">Reference proteome</keyword>
<gene>
    <name evidence="1" type="ORF">DYH56_15645</name>
</gene>
<dbReference type="RefSeq" id="WP_114643779.1">
    <property type="nucleotide sequence ID" value="NZ_JAACIO010000062.1"/>
</dbReference>
<organism evidence="1 2">
    <name type="scientific">Psychrilyobacter piezotolerans</name>
    <dbReference type="NCBI Taxonomy" id="2293438"/>
    <lineage>
        <taxon>Bacteria</taxon>
        <taxon>Fusobacteriati</taxon>
        <taxon>Fusobacteriota</taxon>
        <taxon>Fusobacteriia</taxon>
        <taxon>Fusobacteriales</taxon>
        <taxon>Fusobacteriaceae</taxon>
        <taxon>Psychrilyobacter</taxon>
    </lineage>
</organism>
<proteinExistence type="predicted"/>
<dbReference type="EMBL" id="QUAJ01000067">
    <property type="protein sequence ID" value="REI39236.1"/>
    <property type="molecule type" value="Genomic_DNA"/>
</dbReference>
<evidence type="ECO:0000313" key="1">
    <source>
        <dbReference type="EMBL" id="REI39236.1"/>
    </source>
</evidence>
<comment type="caution">
    <text evidence="1">The sequence shown here is derived from an EMBL/GenBank/DDBJ whole genome shotgun (WGS) entry which is preliminary data.</text>
</comment>
<protein>
    <recommendedName>
        <fullName evidence="3">DUF465 domain-containing protein</fullName>
    </recommendedName>
</protein>